<evidence type="ECO:0000256" key="6">
    <source>
        <dbReference type="ARBA" id="ARBA00023242"/>
    </source>
</evidence>
<comment type="similarity">
    <text evidence="3">Belongs to the LOT5 family.</text>
</comment>
<evidence type="ECO:0000256" key="1">
    <source>
        <dbReference type="ARBA" id="ARBA00004123"/>
    </source>
</evidence>
<keyword evidence="8" id="KW-1185">Reference proteome</keyword>
<evidence type="ECO:0000256" key="2">
    <source>
        <dbReference type="ARBA" id="ARBA00004496"/>
    </source>
</evidence>
<evidence type="ECO:0000256" key="4">
    <source>
        <dbReference type="ARBA" id="ARBA00015935"/>
    </source>
</evidence>
<dbReference type="Gene3D" id="2.30.29.30">
    <property type="entry name" value="Pleckstrin-homology domain (PH domain)/Phosphotyrosine-binding domain (PTB)"/>
    <property type="match status" value="1"/>
</dbReference>
<dbReference type="RefSeq" id="XP_015466839.1">
    <property type="nucleotide sequence ID" value="XM_015612336.1"/>
</dbReference>
<evidence type="ECO:0000256" key="5">
    <source>
        <dbReference type="ARBA" id="ARBA00022490"/>
    </source>
</evidence>
<evidence type="ECO:0000256" key="3">
    <source>
        <dbReference type="ARBA" id="ARBA00006172"/>
    </source>
</evidence>
<dbReference type="InterPro" id="IPR011993">
    <property type="entry name" value="PH-like_dom_sf"/>
</dbReference>
<dbReference type="AlphaFoldDB" id="A0A0V1PWW9"/>
<dbReference type="InterPro" id="IPR039924">
    <property type="entry name" value="ICln/Lot5/Saf5"/>
</dbReference>
<dbReference type="GeneID" id="26840516"/>
<dbReference type="EMBL" id="LMYN01000076">
    <property type="protein sequence ID" value="KSA00737.1"/>
    <property type="molecule type" value="Genomic_DNA"/>
</dbReference>
<dbReference type="GO" id="GO:0005737">
    <property type="term" value="C:cytoplasm"/>
    <property type="evidence" value="ECO:0007669"/>
    <property type="project" value="UniProtKB-SubCell"/>
</dbReference>
<dbReference type="Proteomes" id="UP000054251">
    <property type="component" value="Unassembled WGS sequence"/>
</dbReference>
<dbReference type="GO" id="GO:0005634">
    <property type="term" value="C:nucleus"/>
    <property type="evidence" value="ECO:0007669"/>
    <property type="project" value="UniProtKB-SubCell"/>
</dbReference>
<dbReference type="OrthoDB" id="19714at2759"/>
<evidence type="ECO:0000313" key="8">
    <source>
        <dbReference type="Proteomes" id="UP000054251"/>
    </source>
</evidence>
<accession>A0A0V1PWW9</accession>
<dbReference type="Pfam" id="PF03517">
    <property type="entry name" value="Voldacs"/>
    <property type="match status" value="1"/>
</dbReference>
<name>A0A0V1PWW9_9ASCO</name>
<protein>
    <recommendedName>
        <fullName evidence="4">Protein LOT5</fullName>
    </recommendedName>
</protein>
<gene>
    <name evidence="7" type="ORF">AC631_03507</name>
</gene>
<evidence type="ECO:0000313" key="7">
    <source>
        <dbReference type="EMBL" id="KSA00737.1"/>
    </source>
</evidence>
<keyword evidence="5" id="KW-0963">Cytoplasm</keyword>
<comment type="caution">
    <text evidence="7">The sequence shown here is derived from an EMBL/GenBank/DDBJ whole genome shotgun (WGS) entry which is preliminary data.</text>
</comment>
<comment type="subcellular location">
    <subcellularLocation>
        <location evidence="2">Cytoplasm</location>
    </subcellularLocation>
    <subcellularLocation>
        <location evidence="1">Nucleus</location>
    </subcellularLocation>
</comment>
<reference evidence="7 8" key="1">
    <citation type="submission" date="2015-11" db="EMBL/GenBank/DDBJ databases">
        <title>The genome of Debaryomyces fabryi.</title>
        <authorList>
            <person name="Tafer H."/>
            <person name="Lopandic K."/>
        </authorList>
    </citation>
    <scope>NUCLEOTIDE SEQUENCE [LARGE SCALE GENOMIC DNA]</scope>
    <source>
        <strain evidence="7 8">CBS 789</strain>
    </source>
</reference>
<organism evidence="7 8">
    <name type="scientific">Debaryomyces fabryi</name>
    <dbReference type="NCBI Taxonomy" id="58627"/>
    <lineage>
        <taxon>Eukaryota</taxon>
        <taxon>Fungi</taxon>
        <taxon>Dikarya</taxon>
        <taxon>Ascomycota</taxon>
        <taxon>Saccharomycotina</taxon>
        <taxon>Pichiomycetes</taxon>
        <taxon>Debaryomycetaceae</taxon>
        <taxon>Debaryomyces</taxon>
    </lineage>
</organism>
<keyword evidence="6" id="KW-0539">Nucleus</keyword>
<proteinExistence type="inferred from homology"/>
<sequence>MTPNPKLIFEQPNVENTIPLSVYQASSPEKFSIEDDDKLVLHAGGSGYKIAVLRNDPTHEVKMHEEIQSIENSDISLFVLNTCFIIWLDEIQKGLELPYQSISLSALQNNSDSQALYLQLLSNDYISSIPTEPTEYTSTVELIITKNKDIPKNMVNRLFESTNSEIYGLYNGLSTCSAFHYDSESDEENGDNTDGFYSMGFQDSDSNAPVLEIPSSWIDNEENDHDITIKNIGDADDLELDEEELQRTRDESATPVAGMNVDVGYASLVGSIRKRGDDDVGEFYKSRKLI</sequence>